<name>A0A9X3ED43_9GAMM</name>
<dbReference type="Pfam" id="PF04940">
    <property type="entry name" value="BLUF"/>
    <property type="match status" value="1"/>
</dbReference>
<dbReference type="InterPro" id="IPR036046">
    <property type="entry name" value="Acylphosphatase-like_dom_sf"/>
</dbReference>
<dbReference type="EMBL" id="JAPNOA010000026">
    <property type="protein sequence ID" value="MCY0965402.1"/>
    <property type="molecule type" value="Genomic_DNA"/>
</dbReference>
<gene>
    <name evidence="2" type="ORF">OUO13_09405</name>
</gene>
<keyword evidence="3" id="KW-1185">Reference proteome</keyword>
<dbReference type="SUPFAM" id="SSF54975">
    <property type="entry name" value="Acylphosphatase/BLUF domain-like"/>
    <property type="match status" value="1"/>
</dbReference>
<accession>A0A9X3ED43</accession>
<organism evidence="2 3">
    <name type="scientific">Parathalassolituus penaei</name>
    <dbReference type="NCBI Taxonomy" id="2997323"/>
    <lineage>
        <taxon>Bacteria</taxon>
        <taxon>Pseudomonadati</taxon>
        <taxon>Pseudomonadota</taxon>
        <taxon>Gammaproteobacteria</taxon>
        <taxon>Oceanospirillales</taxon>
        <taxon>Oceanospirillaceae</taxon>
        <taxon>Parathalassolituus</taxon>
    </lineage>
</organism>
<sequence>MSEYIRVVYACQTGSRYAPEKTVPLIHGLYDQTWKMQRDAEVGSVMLCCDGFLMHCLEGEPHAVRSLYREICLSRYLCDPMMLYQMSVPTRLYPADSHKLVLPRTEVRIYLTEHWMEVFNPFWLKDEQIEMLLLYLGDVRGAQYRDATVRRMERPTTRLLERLQQGLRWLQWPVSQ</sequence>
<dbReference type="Proteomes" id="UP001150830">
    <property type="component" value="Unassembled WGS sequence"/>
</dbReference>
<proteinExistence type="predicted"/>
<dbReference type="InterPro" id="IPR007024">
    <property type="entry name" value="BLUF_domain"/>
</dbReference>
<dbReference type="GO" id="GO:0009882">
    <property type="term" value="F:blue light photoreceptor activity"/>
    <property type="evidence" value="ECO:0007669"/>
    <property type="project" value="InterPro"/>
</dbReference>
<dbReference type="GO" id="GO:0071949">
    <property type="term" value="F:FAD binding"/>
    <property type="evidence" value="ECO:0007669"/>
    <property type="project" value="InterPro"/>
</dbReference>
<dbReference type="AlphaFoldDB" id="A0A9X3ED43"/>
<dbReference type="RefSeq" id="WP_283173614.1">
    <property type="nucleotide sequence ID" value="NZ_JAPNOA010000026.1"/>
</dbReference>
<evidence type="ECO:0000313" key="2">
    <source>
        <dbReference type="EMBL" id="MCY0965402.1"/>
    </source>
</evidence>
<evidence type="ECO:0000259" key="1">
    <source>
        <dbReference type="PROSITE" id="PS50925"/>
    </source>
</evidence>
<feature type="domain" description="BLUF" evidence="1">
    <location>
        <begin position="4"/>
        <end position="99"/>
    </location>
</feature>
<protein>
    <submittedName>
        <fullName evidence="2">BLUF domain-containing protein</fullName>
    </submittedName>
</protein>
<reference evidence="2" key="1">
    <citation type="submission" date="2022-11" db="EMBL/GenBank/DDBJ databases">
        <title>Parathalassolutuus dongxingensis gen. nov., sp. nov., a novel member of family Oceanospirillaceae isolated from a coastal shrimp pond in Guangxi, China.</title>
        <authorList>
            <person name="Chen H."/>
        </authorList>
    </citation>
    <scope>NUCLEOTIDE SEQUENCE</scope>
    <source>
        <strain evidence="2">G-43</strain>
    </source>
</reference>
<dbReference type="PROSITE" id="PS50925">
    <property type="entry name" value="BLUF"/>
    <property type="match status" value="1"/>
</dbReference>
<dbReference type="Gene3D" id="3.30.70.100">
    <property type="match status" value="1"/>
</dbReference>
<comment type="caution">
    <text evidence="2">The sequence shown here is derived from an EMBL/GenBank/DDBJ whole genome shotgun (WGS) entry which is preliminary data.</text>
</comment>
<evidence type="ECO:0000313" key="3">
    <source>
        <dbReference type="Proteomes" id="UP001150830"/>
    </source>
</evidence>